<evidence type="ECO:0000313" key="1">
    <source>
        <dbReference type="Proteomes" id="UP000095286"/>
    </source>
</evidence>
<sequence>MFKISLVFLVAFVSVSYGQDGLMEGKCGTAESDFSPCMVKEKADGLFQNCCKLYAPEGCQELCQYESDEIAARNLILNVFKSKKCNLKHISTILFCASQNQDNTKCCEHLKLGDSSLGVGKRCLRYCDPSGQGIGSMARSDVTCLFNWNVLMYCHHSGIVRE</sequence>
<dbReference type="Proteomes" id="UP000095286">
    <property type="component" value="Unplaced"/>
</dbReference>
<reference evidence="2" key="1">
    <citation type="submission" date="2016-11" db="UniProtKB">
        <authorList>
            <consortium name="WormBaseParasite"/>
        </authorList>
    </citation>
    <scope>IDENTIFICATION</scope>
    <source>
        <strain evidence="2">KR3021</strain>
    </source>
</reference>
<name>A0AC35TUL8_9BILA</name>
<accession>A0AC35TUL8</accession>
<proteinExistence type="predicted"/>
<evidence type="ECO:0000313" key="2">
    <source>
        <dbReference type="WBParaSite" id="RSKR_0000464700.1"/>
    </source>
</evidence>
<protein>
    <submittedName>
        <fullName evidence="2">DB domain-containing protein</fullName>
    </submittedName>
</protein>
<dbReference type="WBParaSite" id="RSKR_0000464700.1">
    <property type="protein sequence ID" value="RSKR_0000464700.1"/>
    <property type="gene ID" value="RSKR_0000464700"/>
</dbReference>
<organism evidence="1 2">
    <name type="scientific">Rhabditophanes sp. KR3021</name>
    <dbReference type="NCBI Taxonomy" id="114890"/>
    <lineage>
        <taxon>Eukaryota</taxon>
        <taxon>Metazoa</taxon>
        <taxon>Ecdysozoa</taxon>
        <taxon>Nematoda</taxon>
        <taxon>Chromadorea</taxon>
        <taxon>Rhabditida</taxon>
        <taxon>Tylenchina</taxon>
        <taxon>Panagrolaimomorpha</taxon>
        <taxon>Strongyloidoidea</taxon>
        <taxon>Alloionematidae</taxon>
        <taxon>Rhabditophanes</taxon>
    </lineage>
</organism>